<evidence type="ECO:0000313" key="3">
    <source>
        <dbReference type="Proteomes" id="UP000009881"/>
    </source>
</evidence>
<sequence>MGEVRLFAGNYAPHGWELCNGQLLNISTNTALFSLLGTSFGGDGVTTFGLPDYRGRMNIHPGQVYGNQGTDYSVGQKGGFETVTVTTSQYPAHTHQVMAHAAAEATADSPQNAYPGTVPANGANIYKNGATNVALNAAAVTNSNGGGQSHVNMQPTVAMSYIIATVGTYPSWS</sequence>
<dbReference type="Gene3D" id="3.90.1340.10">
    <property type="entry name" value="Phage tail collar domain"/>
    <property type="match status" value="1"/>
</dbReference>
<gene>
    <name evidence="2" type="ORF">C882_0443</name>
</gene>
<dbReference type="InterPro" id="IPR037053">
    <property type="entry name" value="Phage_tail_collar_dom_sf"/>
</dbReference>
<dbReference type="STRING" id="1238182.C882_0443"/>
<feature type="domain" description="Phage tail collar" evidence="1">
    <location>
        <begin position="2"/>
        <end position="57"/>
    </location>
</feature>
<dbReference type="PATRIC" id="fig|1238182.3.peg.2658"/>
<dbReference type="EMBL" id="ANHY01000013">
    <property type="protein sequence ID" value="EKV29136.1"/>
    <property type="molecule type" value="Genomic_DNA"/>
</dbReference>
<evidence type="ECO:0000313" key="2">
    <source>
        <dbReference type="EMBL" id="EKV29136.1"/>
    </source>
</evidence>
<organism evidence="2 3">
    <name type="scientific">Caenispirillum salinarum AK4</name>
    <dbReference type="NCBI Taxonomy" id="1238182"/>
    <lineage>
        <taxon>Bacteria</taxon>
        <taxon>Pseudomonadati</taxon>
        <taxon>Pseudomonadota</taxon>
        <taxon>Alphaproteobacteria</taxon>
        <taxon>Rhodospirillales</taxon>
        <taxon>Novispirillaceae</taxon>
        <taxon>Caenispirillum</taxon>
    </lineage>
</organism>
<reference evidence="2 3" key="1">
    <citation type="journal article" date="2013" name="Genome Announc.">
        <title>Draft Genome Sequence of an Alphaproteobacterium, Caenispirillum salinarum AK4(T), Isolated from a Solar Saltern.</title>
        <authorList>
            <person name="Khatri I."/>
            <person name="Singh A."/>
            <person name="Korpole S."/>
            <person name="Pinnaka A.K."/>
            <person name="Subramanian S."/>
        </authorList>
    </citation>
    <scope>NUCLEOTIDE SEQUENCE [LARGE SCALE GENOMIC DNA]</scope>
    <source>
        <strain evidence="2 3">AK4</strain>
    </source>
</reference>
<accession>K9HKR4</accession>
<dbReference type="Proteomes" id="UP000009881">
    <property type="component" value="Unassembled WGS sequence"/>
</dbReference>
<comment type="caution">
    <text evidence="2">The sequence shown here is derived from an EMBL/GenBank/DDBJ whole genome shotgun (WGS) entry which is preliminary data.</text>
</comment>
<dbReference type="AlphaFoldDB" id="K9HKR4"/>
<dbReference type="eggNOG" id="COG4675">
    <property type="taxonomic scope" value="Bacteria"/>
</dbReference>
<evidence type="ECO:0000259" key="1">
    <source>
        <dbReference type="Pfam" id="PF07484"/>
    </source>
</evidence>
<proteinExistence type="predicted"/>
<protein>
    <submittedName>
        <fullName evidence="2">Microcystin dependent protein</fullName>
    </submittedName>
</protein>
<dbReference type="SUPFAM" id="SSF88874">
    <property type="entry name" value="Receptor-binding domain of short tail fibre protein gp12"/>
    <property type="match status" value="1"/>
</dbReference>
<dbReference type="InterPro" id="IPR011083">
    <property type="entry name" value="Phage_tail_collar_dom"/>
</dbReference>
<name>K9HKR4_9PROT</name>
<keyword evidence="3" id="KW-1185">Reference proteome</keyword>
<dbReference type="Pfam" id="PF07484">
    <property type="entry name" value="Collar"/>
    <property type="match status" value="1"/>
</dbReference>